<dbReference type="InterPro" id="IPR050822">
    <property type="entry name" value="Cerebellin_Synaptic_Org"/>
</dbReference>
<dbReference type="InterPro" id="IPR001073">
    <property type="entry name" value="C1q_dom"/>
</dbReference>
<evidence type="ECO:0000256" key="1">
    <source>
        <dbReference type="ARBA" id="ARBA00004613"/>
    </source>
</evidence>
<dbReference type="Gene3D" id="2.60.120.40">
    <property type="match status" value="1"/>
</dbReference>
<feature type="domain" description="C1q" evidence="5">
    <location>
        <begin position="73"/>
        <end position="202"/>
    </location>
</feature>
<dbReference type="PROSITE" id="PS50871">
    <property type="entry name" value="C1Q"/>
    <property type="match status" value="1"/>
</dbReference>
<keyword evidence="3 4" id="KW-0732">Signal</keyword>
<dbReference type="Pfam" id="PF00386">
    <property type="entry name" value="C1q"/>
    <property type="match status" value="1"/>
</dbReference>
<evidence type="ECO:0000256" key="3">
    <source>
        <dbReference type="ARBA" id="ARBA00022729"/>
    </source>
</evidence>
<keyword evidence="7" id="KW-1185">Reference proteome</keyword>
<name>A0A6J8CM40_MYTCO</name>
<reference evidence="6 7" key="1">
    <citation type="submission" date="2020-06" db="EMBL/GenBank/DDBJ databases">
        <authorList>
            <person name="Li R."/>
            <person name="Bekaert M."/>
        </authorList>
    </citation>
    <scope>NUCLEOTIDE SEQUENCE [LARGE SCALE GENOMIC DNA]</scope>
    <source>
        <strain evidence="7">wild</strain>
    </source>
</reference>
<organism evidence="6 7">
    <name type="scientific">Mytilus coruscus</name>
    <name type="common">Sea mussel</name>
    <dbReference type="NCBI Taxonomy" id="42192"/>
    <lineage>
        <taxon>Eukaryota</taxon>
        <taxon>Metazoa</taxon>
        <taxon>Spiralia</taxon>
        <taxon>Lophotrochozoa</taxon>
        <taxon>Mollusca</taxon>
        <taxon>Bivalvia</taxon>
        <taxon>Autobranchia</taxon>
        <taxon>Pteriomorphia</taxon>
        <taxon>Mytilida</taxon>
        <taxon>Mytiloidea</taxon>
        <taxon>Mytilidae</taxon>
        <taxon>Mytilinae</taxon>
        <taxon>Mytilus</taxon>
    </lineage>
</organism>
<dbReference type="GO" id="GO:0005576">
    <property type="term" value="C:extracellular region"/>
    <property type="evidence" value="ECO:0007669"/>
    <property type="project" value="UniProtKB-SubCell"/>
</dbReference>
<dbReference type="PANTHER" id="PTHR22923">
    <property type="entry name" value="CEREBELLIN-RELATED"/>
    <property type="match status" value="1"/>
</dbReference>
<dbReference type="InterPro" id="IPR008983">
    <property type="entry name" value="Tumour_necrosis_fac-like_dom"/>
</dbReference>
<dbReference type="SMART" id="SM00110">
    <property type="entry name" value="C1Q"/>
    <property type="match status" value="1"/>
</dbReference>
<gene>
    <name evidence="6" type="ORF">MCOR_31955</name>
</gene>
<feature type="signal peptide" evidence="4">
    <location>
        <begin position="1"/>
        <end position="18"/>
    </location>
</feature>
<protein>
    <recommendedName>
        <fullName evidence="5">C1q domain-containing protein</fullName>
    </recommendedName>
</protein>
<dbReference type="AlphaFoldDB" id="A0A6J8CM40"/>
<accession>A0A6J8CM40</accession>
<evidence type="ECO:0000313" key="6">
    <source>
        <dbReference type="EMBL" id="CAC5397528.1"/>
    </source>
</evidence>
<dbReference type="SUPFAM" id="SSF49842">
    <property type="entry name" value="TNF-like"/>
    <property type="match status" value="1"/>
</dbReference>
<dbReference type="PANTHER" id="PTHR22923:SF116">
    <property type="entry name" value="C1Q DOMAIN-CONTAINING PROTEIN"/>
    <property type="match status" value="1"/>
</dbReference>
<evidence type="ECO:0000313" key="7">
    <source>
        <dbReference type="Proteomes" id="UP000507470"/>
    </source>
</evidence>
<dbReference type="OrthoDB" id="6051432at2759"/>
<evidence type="ECO:0000256" key="2">
    <source>
        <dbReference type="ARBA" id="ARBA00022525"/>
    </source>
</evidence>
<dbReference type="Proteomes" id="UP000507470">
    <property type="component" value="Unassembled WGS sequence"/>
</dbReference>
<dbReference type="EMBL" id="CACVKT020005686">
    <property type="protein sequence ID" value="CAC5397528.1"/>
    <property type="molecule type" value="Genomic_DNA"/>
</dbReference>
<keyword evidence="2" id="KW-0964">Secreted</keyword>
<comment type="subcellular location">
    <subcellularLocation>
        <location evidence="1">Secreted</location>
    </subcellularLocation>
</comment>
<proteinExistence type="predicted"/>
<feature type="chain" id="PRO_5027067503" description="C1q domain-containing protein" evidence="4">
    <location>
        <begin position="19"/>
        <end position="202"/>
    </location>
</feature>
<evidence type="ECO:0000256" key="4">
    <source>
        <dbReference type="SAM" id="SignalP"/>
    </source>
</evidence>
<sequence>MQFWKVFVVISLMSRVESEGEKTQLQRSRGLSSNYDNPVLWMLMKQVDRLETKLSQHDEKIEKCVIQDKNGLTHVTQVAFHARLAKSVTLRGGQTVIFGIEITNIGKAYNPHTGLCKAPYAGLYFFSCTFLKQRSTYLRVQLMKNEVEVQLGHAEDSNADAGSMIAVLYLNAGDIVRVRHHPTFGPEQMHGHWSFFTGYLIQ</sequence>
<evidence type="ECO:0000259" key="5">
    <source>
        <dbReference type="PROSITE" id="PS50871"/>
    </source>
</evidence>